<keyword evidence="1" id="KW-0534">Nitrate assimilation</keyword>
<comment type="caution">
    <text evidence="2">The sequence shown here is derived from an EMBL/GenBank/DDBJ whole genome shotgun (WGS) entry which is preliminary data.</text>
</comment>
<dbReference type="GO" id="GO:0042128">
    <property type="term" value="P:nitrate assimilation"/>
    <property type="evidence" value="ECO:0007669"/>
    <property type="project" value="UniProtKB-KW"/>
</dbReference>
<dbReference type="AlphaFoldDB" id="A0A1H9S411"/>
<evidence type="ECO:0000256" key="1">
    <source>
        <dbReference type="ARBA" id="ARBA00023063"/>
    </source>
</evidence>
<name>A0A1H9S411_9BACI</name>
<dbReference type="PANTHER" id="PTHR43680">
    <property type="entry name" value="NITRATE REDUCTASE MOLYBDENUM COFACTOR ASSEMBLY CHAPERONE"/>
    <property type="match status" value="1"/>
</dbReference>
<protein>
    <submittedName>
        <fullName evidence="2">Nitrate reductase delta subunit</fullName>
    </submittedName>
</protein>
<dbReference type="EMBL" id="FOGV01000006">
    <property type="protein sequence ID" value="SER78879.1"/>
    <property type="molecule type" value="Genomic_DNA"/>
</dbReference>
<dbReference type="RefSeq" id="WP_093072307.1">
    <property type="nucleotide sequence ID" value="NZ_FOGV01000006.1"/>
</dbReference>
<dbReference type="OrthoDB" id="5296272at2"/>
<dbReference type="SUPFAM" id="SSF89155">
    <property type="entry name" value="TorD-like"/>
    <property type="match status" value="1"/>
</dbReference>
<dbReference type="Proteomes" id="UP000199318">
    <property type="component" value="Unassembled WGS sequence"/>
</dbReference>
<dbReference type="InterPro" id="IPR003765">
    <property type="entry name" value="NO3_reductase_chaperone_NarJ"/>
</dbReference>
<reference evidence="3" key="1">
    <citation type="submission" date="2016-10" db="EMBL/GenBank/DDBJ databases">
        <authorList>
            <person name="de Groot N.N."/>
        </authorList>
    </citation>
    <scope>NUCLEOTIDE SEQUENCE [LARGE SCALE GENOMIC DNA]</scope>
    <source>
        <strain evidence="3">10nlg</strain>
    </source>
</reference>
<dbReference type="InterPro" id="IPR020945">
    <property type="entry name" value="DMSO/NO3_reduct_chaperone"/>
</dbReference>
<dbReference type="Gene3D" id="1.10.3480.10">
    <property type="entry name" value="TorD-like"/>
    <property type="match status" value="1"/>
</dbReference>
<sequence length="178" mass="20864">MKKINQREMYQMISFLLQYPSEEVYKALPEMKEAAAEMKHPQLMMQLNAFSEWVRDQSFAEWEQHYIDMFDFGKNTNLYVTYDLMGEDKERGLQLLKLKQHYENAGFTVIDDELPDYLPVMLEFAAAADEEAVQTFLQTYLPAVSRIREKLVTAQSGYTFLFDALLVTMEEQGIREAV</sequence>
<dbReference type="InterPro" id="IPR036411">
    <property type="entry name" value="TorD-like_sf"/>
</dbReference>
<evidence type="ECO:0000313" key="3">
    <source>
        <dbReference type="Proteomes" id="UP000199318"/>
    </source>
</evidence>
<dbReference type="GO" id="GO:0016530">
    <property type="term" value="F:metallochaperone activity"/>
    <property type="evidence" value="ECO:0007669"/>
    <property type="project" value="TreeGrafter"/>
</dbReference>
<keyword evidence="3" id="KW-1185">Reference proteome</keyword>
<accession>A0A1H9S411</accession>
<organism evidence="2 3">
    <name type="scientific">Salisediminibacterium halotolerans</name>
    <dbReference type="NCBI Taxonomy" id="517425"/>
    <lineage>
        <taxon>Bacteria</taxon>
        <taxon>Bacillati</taxon>
        <taxon>Bacillota</taxon>
        <taxon>Bacilli</taxon>
        <taxon>Bacillales</taxon>
        <taxon>Bacillaceae</taxon>
        <taxon>Salisediminibacterium</taxon>
    </lineage>
</organism>
<dbReference type="GO" id="GO:0051082">
    <property type="term" value="F:unfolded protein binding"/>
    <property type="evidence" value="ECO:0007669"/>
    <property type="project" value="InterPro"/>
</dbReference>
<gene>
    <name evidence="2" type="ORF">SAMN05444126_10610</name>
</gene>
<proteinExistence type="predicted"/>
<dbReference type="GO" id="GO:0051131">
    <property type="term" value="P:chaperone-mediated protein complex assembly"/>
    <property type="evidence" value="ECO:0007669"/>
    <property type="project" value="InterPro"/>
</dbReference>
<dbReference type="PANTHER" id="PTHR43680:SF2">
    <property type="entry name" value="NITRATE REDUCTASE MOLYBDENUM COFACTOR ASSEMBLY CHAPERONE NARJ"/>
    <property type="match status" value="1"/>
</dbReference>
<evidence type="ECO:0000313" key="2">
    <source>
        <dbReference type="EMBL" id="SER78879.1"/>
    </source>
</evidence>
<dbReference type="Pfam" id="PF02613">
    <property type="entry name" value="Nitrate_red_del"/>
    <property type="match status" value="1"/>
</dbReference>
<dbReference type="STRING" id="1464123.SAMN05444126_10610"/>
<dbReference type="NCBIfam" id="TIGR00684">
    <property type="entry name" value="narJ"/>
    <property type="match status" value="1"/>
</dbReference>